<keyword evidence="3" id="KW-1185">Reference proteome</keyword>
<proteinExistence type="predicted"/>
<dbReference type="EMBL" id="JACICD010000002">
    <property type="protein sequence ID" value="MBB3770969.1"/>
    <property type="molecule type" value="Genomic_DNA"/>
</dbReference>
<gene>
    <name evidence="2" type="ORF">FHS55_001564</name>
</gene>
<comment type="caution">
    <text evidence="2">The sequence shown here is derived from an EMBL/GenBank/DDBJ whole genome shotgun (WGS) entry which is preliminary data.</text>
</comment>
<accession>A0A839Z5M4</accession>
<dbReference type="Proteomes" id="UP000533469">
    <property type="component" value="Unassembled WGS sequence"/>
</dbReference>
<dbReference type="RefSeq" id="WP_183189113.1">
    <property type="nucleotide sequence ID" value="NZ_JACICD010000002.1"/>
</dbReference>
<protein>
    <submittedName>
        <fullName evidence="2">Uncharacterized protein</fullName>
    </submittedName>
</protein>
<feature type="compositionally biased region" description="Basic residues" evidence="1">
    <location>
        <begin position="167"/>
        <end position="180"/>
    </location>
</feature>
<evidence type="ECO:0000313" key="2">
    <source>
        <dbReference type="EMBL" id="MBB3770969.1"/>
    </source>
</evidence>
<sequence length="180" mass="19681">MVDLRVFEGGGSDDDESRGAGAEVSAALAFERLVIEILRAAARGSESTHRVADALMALYEVLAVDGVRLRAPIHAGLGAVSARLTPNDEPYDAELRWLLQGALRLTAEKLATDGFARGRASQRQDDFDRAFESYLLDRETTARKWGGSYLMKMLKELPPLAPQTPPRKPRTKSKASKKAT</sequence>
<dbReference type="AlphaFoldDB" id="A0A839Z5M4"/>
<evidence type="ECO:0000256" key="1">
    <source>
        <dbReference type="SAM" id="MobiDB-lite"/>
    </source>
</evidence>
<reference evidence="2 3" key="1">
    <citation type="submission" date="2020-08" db="EMBL/GenBank/DDBJ databases">
        <title>Genomic Encyclopedia of Type Strains, Phase IV (KMG-IV): sequencing the most valuable type-strain genomes for metagenomic binning, comparative biology and taxonomic classification.</title>
        <authorList>
            <person name="Goeker M."/>
        </authorList>
    </citation>
    <scope>NUCLEOTIDE SEQUENCE [LARGE SCALE GENOMIC DNA]</scope>
    <source>
        <strain evidence="2 3">DSM 5895</strain>
    </source>
</reference>
<evidence type="ECO:0000313" key="3">
    <source>
        <dbReference type="Proteomes" id="UP000533469"/>
    </source>
</evidence>
<feature type="region of interest" description="Disordered" evidence="1">
    <location>
        <begin position="156"/>
        <end position="180"/>
    </location>
</feature>
<name>A0A839Z5M4_9HYPH</name>
<organism evidence="2 3">
    <name type="scientific">Ancylobacter tetraedralis</name>
    <dbReference type="NCBI Taxonomy" id="217068"/>
    <lineage>
        <taxon>Bacteria</taxon>
        <taxon>Pseudomonadati</taxon>
        <taxon>Pseudomonadota</taxon>
        <taxon>Alphaproteobacteria</taxon>
        <taxon>Hyphomicrobiales</taxon>
        <taxon>Xanthobacteraceae</taxon>
        <taxon>Ancylobacter</taxon>
    </lineage>
</organism>